<evidence type="ECO:0000313" key="1">
    <source>
        <dbReference type="Proteomes" id="UP000515123"/>
    </source>
</evidence>
<gene>
    <name evidence="2" type="primary">LOC109705653</name>
</gene>
<proteinExistence type="predicted"/>
<organism evidence="1 2">
    <name type="scientific">Ananas comosus</name>
    <name type="common">Pineapple</name>
    <name type="synonym">Ananas ananas</name>
    <dbReference type="NCBI Taxonomy" id="4615"/>
    <lineage>
        <taxon>Eukaryota</taxon>
        <taxon>Viridiplantae</taxon>
        <taxon>Streptophyta</taxon>
        <taxon>Embryophyta</taxon>
        <taxon>Tracheophyta</taxon>
        <taxon>Spermatophyta</taxon>
        <taxon>Magnoliopsida</taxon>
        <taxon>Liliopsida</taxon>
        <taxon>Poales</taxon>
        <taxon>Bromeliaceae</taxon>
        <taxon>Bromelioideae</taxon>
        <taxon>Ananas</taxon>
    </lineage>
</organism>
<dbReference type="AlphaFoldDB" id="A0A6P5EKS5"/>
<keyword evidence="1" id="KW-1185">Reference proteome</keyword>
<protein>
    <submittedName>
        <fullName evidence="2">Uncharacterized protein LOC109705653 isoform X1</fullName>
    </submittedName>
</protein>
<sequence>MTSTVASSTALVFRVNSPGPATSPFTLRLAARVTESSVITVSLGRVPSLGFAPAGQSLLSEIPSVGSAAAAAASAAAEEEEEEEERAAAAAAEEGSVVIAEHVLENLLTLNQSEEADNPMPRTVANLVMHVVDMHVDQVQDIVTKLEMDLDAIEIELGKGIWMHLSCERPQGWDTFYPEDAFYPGASSSSGCQEKISKLEMILDSEVYTVEDRSELEKYSPSATLVDRYYDAYKFNNEKLNTTLHSSFEKIDDALVSLQKSPSNKFKDTNDILEASKKSLSSYHAKILHCIDNLGLICATEREFIERLSNPEGAEIYSRVVPSWEVVEMSVVQLSYTMLLGEISGKLGVETPDCIVTIAAEGWFIAYVDLTIVRGGSVIEVARNWGSPSTDSMIAWEDAARVAIQRMKKELGLQIKDANYDDFILYKNLYDAVALQNSDFIGQLTSLRCEHNLLKDSYATVVSEKAGVINEQIRLRHGLNDCHATINLLRSAQSSMACDPADVGSAT</sequence>
<dbReference type="GeneID" id="109705653"/>
<accession>A0A6P5EKS5</accession>
<dbReference type="PANTHER" id="PTHR47468">
    <property type="entry name" value="OS08G0130000 PROTEIN"/>
    <property type="match status" value="1"/>
</dbReference>
<name>A0A6P5EKS5_ANACO</name>
<dbReference type="Proteomes" id="UP000515123">
    <property type="component" value="Unplaced"/>
</dbReference>
<reference evidence="1" key="1">
    <citation type="journal article" date="2015" name="Nat. Genet.">
        <title>The pineapple genome and the evolution of CAM photosynthesis.</title>
        <authorList>
            <person name="Ming R."/>
            <person name="VanBuren R."/>
            <person name="Wai C.M."/>
            <person name="Tang H."/>
            <person name="Schatz M.C."/>
            <person name="Bowers J.E."/>
            <person name="Lyons E."/>
            <person name="Wang M.L."/>
            <person name="Chen J."/>
            <person name="Biggers E."/>
            <person name="Zhang J."/>
            <person name="Huang L."/>
            <person name="Zhang L."/>
            <person name="Miao W."/>
            <person name="Zhang J."/>
            <person name="Ye Z."/>
            <person name="Miao C."/>
            <person name="Lin Z."/>
            <person name="Wang H."/>
            <person name="Zhou H."/>
            <person name="Yim W.C."/>
            <person name="Priest H.D."/>
            <person name="Zheng C."/>
            <person name="Woodhouse M."/>
            <person name="Edger P.P."/>
            <person name="Guyot R."/>
            <person name="Guo H.B."/>
            <person name="Guo H."/>
            <person name="Zheng G."/>
            <person name="Singh R."/>
            <person name="Sharma A."/>
            <person name="Min X."/>
            <person name="Zheng Y."/>
            <person name="Lee H."/>
            <person name="Gurtowski J."/>
            <person name="Sedlazeck F.J."/>
            <person name="Harkess A."/>
            <person name="McKain M.R."/>
            <person name="Liao Z."/>
            <person name="Fang J."/>
            <person name="Liu J."/>
            <person name="Zhang X."/>
            <person name="Zhang Q."/>
            <person name="Hu W."/>
            <person name="Qin Y."/>
            <person name="Wang K."/>
            <person name="Chen L.Y."/>
            <person name="Shirley N."/>
            <person name="Lin Y.R."/>
            <person name="Liu L.Y."/>
            <person name="Hernandez A.G."/>
            <person name="Wright C.L."/>
            <person name="Bulone V."/>
            <person name="Tuskan G.A."/>
            <person name="Heath K."/>
            <person name="Zee F."/>
            <person name="Moore P.H."/>
            <person name="Sunkar R."/>
            <person name="Leebens-Mack J.H."/>
            <person name="Mockler T."/>
            <person name="Bennetzen J.L."/>
            <person name="Freeling M."/>
            <person name="Sankoff D."/>
            <person name="Paterson A.H."/>
            <person name="Zhu X."/>
            <person name="Yang X."/>
            <person name="Smith J.A."/>
            <person name="Cushman J.C."/>
            <person name="Paull R.E."/>
            <person name="Yu Q."/>
        </authorList>
    </citation>
    <scope>NUCLEOTIDE SEQUENCE [LARGE SCALE GENOMIC DNA]</scope>
    <source>
        <strain evidence="1">cv. F153</strain>
    </source>
</reference>
<evidence type="ECO:0000313" key="2">
    <source>
        <dbReference type="RefSeq" id="XP_020081990.1"/>
    </source>
</evidence>
<dbReference type="PANTHER" id="PTHR47468:SF1">
    <property type="entry name" value="OS08G0130000 PROTEIN"/>
    <property type="match status" value="1"/>
</dbReference>
<dbReference type="RefSeq" id="XP_020081990.1">
    <property type="nucleotide sequence ID" value="XM_020226401.1"/>
</dbReference>
<dbReference type="OrthoDB" id="6513042at2759"/>
<reference evidence="2" key="2">
    <citation type="submission" date="2025-08" db="UniProtKB">
        <authorList>
            <consortium name="RefSeq"/>
        </authorList>
    </citation>
    <scope>IDENTIFICATION</scope>
    <source>
        <tissue evidence="2">Leaf</tissue>
    </source>
</reference>